<comment type="caution">
    <text evidence="1">The sequence shown here is derived from an EMBL/GenBank/DDBJ whole genome shotgun (WGS) entry which is preliminary data.</text>
</comment>
<gene>
    <name evidence="1" type="ORF">M9458_037294</name>
</gene>
<accession>A0ABD0P505</accession>
<evidence type="ECO:0000313" key="2">
    <source>
        <dbReference type="Proteomes" id="UP001529510"/>
    </source>
</evidence>
<dbReference type="EMBL" id="JAMKFB020000018">
    <property type="protein sequence ID" value="KAL0169072.1"/>
    <property type="molecule type" value="Genomic_DNA"/>
</dbReference>
<reference evidence="1 2" key="1">
    <citation type="submission" date="2024-05" db="EMBL/GenBank/DDBJ databases">
        <title>Genome sequencing and assembly of Indian major carp, Cirrhinus mrigala (Hamilton, 1822).</title>
        <authorList>
            <person name="Mohindra V."/>
            <person name="Chowdhury L.M."/>
            <person name="Lal K."/>
            <person name="Jena J.K."/>
        </authorList>
    </citation>
    <scope>NUCLEOTIDE SEQUENCE [LARGE SCALE GENOMIC DNA]</scope>
    <source>
        <strain evidence="1">CM1030</strain>
        <tissue evidence="1">Blood</tissue>
    </source>
</reference>
<keyword evidence="2" id="KW-1185">Reference proteome</keyword>
<feature type="non-terminal residue" evidence="1">
    <location>
        <position position="70"/>
    </location>
</feature>
<dbReference type="AlphaFoldDB" id="A0ABD0P505"/>
<dbReference type="Proteomes" id="UP001529510">
    <property type="component" value="Unassembled WGS sequence"/>
</dbReference>
<name>A0ABD0P505_CIRMR</name>
<evidence type="ECO:0000313" key="1">
    <source>
        <dbReference type="EMBL" id="KAL0169072.1"/>
    </source>
</evidence>
<organism evidence="1 2">
    <name type="scientific">Cirrhinus mrigala</name>
    <name type="common">Mrigala</name>
    <dbReference type="NCBI Taxonomy" id="683832"/>
    <lineage>
        <taxon>Eukaryota</taxon>
        <taxon>Metazoa</taxon>
        <taxon>Chordata</taxon>
        <taxon>Craniata</taxon>
        <taxon>Vertebrata</taxon>
        <taxon>Euteleostomi</taxon>
        <taxon>Actinopterygii</taxon>
        <taxon>Neopterygii</taxon>
        <taxon>Teleostei</taxon>
        <taxon>Ostariophysi</taxon>
        <taxon>Cypriniformes</taxon>
        <taxon>Cyprinidae</taxon>
        <taxon>Labeoninae</taxon>
        <taxon>Labeonini</taxon>
        <taxon>Cirrhinus</taxon>
    </lineage>
</organism>
<proteinExistence type="predicted"/>
<feature type="non-terminal residue" evidence="1">
    <location>
        <position position="1"/>
    </location>
</feature>
<sequence>VAAEVAESPVMAVPAPDPPEVVAEAAEPPEAAVPFPDPMEVAAYAAEPPEATSFTSALVTVVAPIYELSV</sequence>
<protein>
    <submittedName>
        <fullName evidence="1">Uncharacterized protein</fullName>
    </submittedName>
</protein>